<name>A0A1Q9CTT7_SYMMI</name>
<sequence>MQKDVSVRLLMDQEDHEPDEEDDANSVSVASLTEDEALQQCEVAAALREYRGILTRKMLKKARDADEPIVLREAQAGAQQTGPSRRRFYASLGSALAAMMTSDKLGNEKALDGSWIDKLQELLDDTADAYGARTEWQAEVHAAEQKELRDQIGGYLGNFFQVGSDSIDAVTGHLVQVWRSLNTPMEASGALEPRDAAPDMDGAMREVLQSLKEARDIGSSRADKMSHQWFAYLTKEVFKVEQFGEHQRIQSLESRLRLHHAYEDLTDRWDRMDSLNVGLEEAVNNKAILSQAVEHAESLLNQQVEADFHKTFQKETKQLLLQAAKARADLVGQVENVVRHRGVLRSELLMHLGEFSDKLKAWHVRSSKKFQEGILELKSARRQAESRKKTADSALQTIKAQVQSIQSELSQMLTPYTGSQMDIEVDFSTFEITSCPAKDVMVSRILQTVADREDAIVPSMVLSAVKDLVNRSPIERLQKSTAALVPEHSLWQDRARVREVLNFAGVQAQLRHRGPTGQVHRSSLKRCTFGYTATAAAKLLKKAENLLKVASFERSEVRAIEAALRAVDGSLNVLAEQVVWNGEHHMQGGHQNAIDFAGLEEPERTAAKELVS</sequence>
<gene>
    <name evidence="2" type="ORF">AK812_SmicGene32549</name>
</gene>
<evidence type="ECO:0000313" key="2">
    <source>
        <dbReference type="EMBL" id="OLP86354.1"/>
    </source>
</evidence>
<comment type="caution">
    <text evidence="2">The sequence shown here is derived from an EMBL/GenBank/DDBJ whole genome shotgun (WGS) entry which is preliminary data.</text>
</comment>
<proteinExistence type="predicted"/>
<organism evidence="2 3">
    <name type="scientific">Symbiodinium microadriaticum</name>
    <name type="common">Dinoflagellate</name>
    <name type="synonym">Zooxanthella microadriatica</name>
    <dbReference type="NCBI Taxonomy" id="2951"/>
    <lineage>
        <taxon>Eukaryota</taxon>
        <taxon>Sar</taxon>
        <taxon>Alveolata</taxon>
        <taxon>Dinophyceae</taxon>
        <taxon>Suessiales</taxon>
        <taxon>Symbiodiniaceae</taxon>
        <taxon>Symbiodinium</taxon>
    </lineage>
</organism>
<dbReference type="EMBL" id="LSRX01000920">
    <property type="protein sequence ID" value="OLP86354.1"/>
    <property type="molecule type" value="Genomic_DNA"/>
</dbReference>
<dbReference type="Proteomes" id="UP000186817">
    <property type="component" value="Unassembled WGS sequence"/>
</dbReference>
<dbReference type="AlphaFoldDB" id="A0A1Q9CTT7"/>
<accession>A0A1Q9CTT7</accession>
<dbReference type="OrthoDB" id="439073at2759"/>
<evidence type="ECO:0000313" key="3">
    <source>
        <dbReference type="Proteomes" id="UP000186817"/>
    </source>
</evidence>
<protein>
    <submittedName>
        <fullName evidence="2">Uncharacterized protein</fullName>
    </submittedName>
</protein>
<feature type="compositionally biased region" description="Acidic residues" evidence="1">
    <location>
        <begin position="12"/>
        <end position="24"/>
    </location>
</feature>
<feature type="region of interest" description="Disordered" evidence="1">
    <location>
        <begin position="1"/>
        <end position="27"/>
    </location>
</feature>
<keyword evidence="3" id="KW-1185">Reference proteome</keyword>
<evidence type="ECO:0000256" key="1">
    <source>
        <dbReference type="SAM" id="MobiDB-lite"/>
    </source>
</evidence>
<reference evidence="2 3" key="1">
    <citation type="submission" date="2016-02" db="EMBL/GenBank/DDBJ databases">
        <title>Genome analysis of coral dinoflagellate symbionts highlights evolutionary adaptations to a symbiotic lifestyle.</title>
        <authorList>
            <person name="Aranda M."/>
            <person name="Li Y."/>
            <person name="Liew Y.J."/>
            <person name="Baumgarten S."/>
            <person name="Simakov O."/>
            <person name="Wilson M."/>
            <person name="Piel J."/>
            <person name="Ashoor H."/>
            <person name="Bougouffa S."/>
            <person name="Bajic V.B."/>
            <person name="Ryu T."/>
            <person name="Ravasi T."/>
            <person name="Bayer T."/>
            <person name="Micklem G."/>
            <person name="Kim H."/>
            <person name="Bhak J."/>
            <person name="Lajeunesse T.C."/>
            <person name="Voolstra C.R."/>
        </authorList>
    </citation>
    <scope>NUCLEOTIDE SEQUENCE [LARGE SCALE GENOMIC DNA]</scope>
    <source>
        <strain evidence="2 3">CCMP2467</strain>
    </source>
</reference>